<feature type="compositionally biased region" description="Polar residues" evidence="1">
    <location>
        <begin position="51"/>
        <end position="76"/>
    </location>
</feature>
<dbReference type="AlphaFoldDB" id="A0A8S3WJ05"/>
<dbReference type="Proteomes" id="UP000691718">
    <property type="component" value="Unassembled WGS sequence"/>
</dbReference>
<evidence type="ECO:0000313" key="2">
    <source>
        <dbReference type="EMBL" id="CAG4962525.1"/>
    </source>
</evidence>
<organism evidence="2 3">
    <name type="scientific">Parnassius apollo</name>
    <name type="common">Apollo butterfly</name>
    <name type="synonym">Papilio apollo</name>
    <dbReference type="NCBI Taxonomy" id="110799"/>
    <lineage>
        <taxon>Eukaryota</taxon>
        <taxon>Metazoa</taxon>
        <taxon>Ecdysozoa</taxon>
        <taxon>Arthropoda</taxon>
        <taxon>Hexapoda</taxon>
        <taxon>Insecta</taxon>
        <taxon>Pterygota</taxon>
        <taxon>Neoptera</taxon>
        <taxon>Endopterygota</taxon>
        <taxon>Lepidoptera</taxon>
        <taxon>Glossata</taxon>
        <taxon>Ditrysia</taxon>
        <taxon>Papilionoidea</taxon>
        <taxon>Papilionidae</taxon>
        <taxon>Parnassiinae</taxon>
        <taxon>Parnassini</taxon>
        <taxon>Parnassius</taxon>
        <taxon>Parnassius</taxon>
    </lineage>
</organism>
<keyword evidence="3" id="KW-1185">Reference proteome</keyword>
<evidence type="ECO:0000313" key="3">
    <source>
        <dbReference type="Proteomes" id="UP000691718"/>
    </source>
</evidence>
<comment type="caution">
    <text evidence="2">The sequence shown here is derived from an EMBL/GenBank/DDBJ whole genome shotgun (WGS) entry which is preliminary data.</text>
</comment>
<feature type="region of interest" description="Disordered" evidence="1">
    <location>
        <begin position="50"/>
        <end position="110"/>
    </location>
</feature>
<name>A0A8S3WJ05_PARAO</name>
<protein>
    <submittedName>
        <fullName evidence="2">(apollo) hypothetical protein</fullName>
    </submittedName>
</protein>
<gene>
    <name evidence="2" type="ORF">PAPOLLO_LOCUS6798</name>
</gene>
<feature type="compositionally biased region" description="Polar residues" evidence="1">
    <location>
        <begin position="100"/>
        <end position="110"/>
    </location>
</feature>
<sequence length="110" mass="12233">MGNQGSLQPGDSSVNPEKVSLNLDSAIQNEIIDNMLDIDISISEVIDQLSHVPSNKQRPSNEPGPSNTKPTENFNVETIRPFPKAPPRVESKRKRSRKSTILTDTLKNWP</sequence>
<accession>A0A8S3WJ05</accession>
<proteinExistence type="predicted"/>
<dbReference type="OrthoDB" id="4327074at2759"/>
<reference evidence="2" key="1">
    <citation type="submission" date="2021-04" db="EMBL/GenBank/DDBJ databases">
        <authorList>
            <person name="Tunstrom K."/>
        </authorList>
    </citation>
    <scope>NUCLEOTIDE SEQUENCE</scope>
</reference>
<dbReference type="EMBL" id="CAJQZP010000455">
    <property type="protein sequence ID" value="CAG4962525.1"/>
    <property type="molecule type" value="Genomic_DNA"/>
</dbReference>
<evidence type="ECO:0000256" key="1">
    <source>
        <dbReference type="SAM" id="MobiDB-lite"/>
    </source>
</evidence>